<evidence type="ECO:0000256" key="2">
    <source>
        <dbReference type="PROSITE-ProRule" id="PRU00169"/>
    </source>
</evidence>
<dbReference type="AlphaFoldDB" id="A0A6M4IR70"/>
<evidence type="ECO:0000313" key="5">
    <source>
        <dbReference type="Proteomes" id="UP000500938"/>
    </source>
</evidence>
<dbReference type="Pfam" id="PF00072">
    <property type="entry name" value="Response_reg"/>
    <property type="match status" value="1"/>
</dbReference>
<gene>
    <name evidence="4" type="ORF">HKW67_14515</name>
</gene>
<dbReference type="RefSeq" id="WP_171226068.1">
    <property type="nucleotide sequence ID" value="NZ_CP053085.1"/>
</dbReference>
<dbReference type="PROSITE" id="PS50110">
    <property type="entry name" value="RESPONSE_REGULATORY"/>
    <property type="match status" value="1"/>
</dbReference>
<feature type="modified residue" description="4-aspartylphosphate" evidence="2">
    <location>
        <position position="59"/>
    </location>
</feature>
<dbReference type="InterPro" id="IPR001789">
    <property type="entry name" value="Sig_transdc_resp-reg_receiver"/>
</dbReference>
<proteinExistence type="predicted"/>
<keyword evidence="1 2" id="KW-0597">Phosphoprotein</keyword>
<dbReference type="GO" id="GO:0000160">
    <property type="term" value="P:phosphorelay signal transduction system"/>
    <property type="evidence" value="ECO:0007669"/>
    <property type="project" value="InterPro"/>
</dbReference>
<organism evidence="4 5">
    <name type="scientific">Gemmatimonas groenlandica</name>
    <dbReference type="NCBI Taxonomy" id="2732249"/>
    <lineage>
        <taxon>Bacteria</taxon>
        <taxon>Pseudomonadati</taxon>
        <taxon>Gemmatimonadota</taxon>
        <taxon>Gemmatimonadia</taxon>
        <taxon>Gemmatimonadales</taxon>
        <taxon>Gemmatimonadaceae</taxon>
        <taxon>Gemmatimonas</taxon>
    </lineage>
</organism>
<dbReference type="Proteomes" id="UP000500938">
    <property type="component" value="Chromosome"/>
</dbReference>
<protein>
    <submittedName>
        <fullName evidence="4">Response regulator</fullName>
    </submittedName>
</protein>
<evidence type="ECO:0000256" key="1">
    <source>
        <dbReference type="ARBA" id="ARBA00022553"/>
    </source>
</evidence>
<dbReference type="CDD" id="cd00156">
    <property type="entry name" value="REC"/>
    <property type="match status" value="1"/>
</dbReference>
<dbReference type="SUPFAM" id="SSF52172">
    <property type="entry name" value="CheY-like"/>
    <property type="match status" value="1"/>
</dbReference>
<dbReference type="PANTHER" id="PTHR44591:SF25">
    <property type="entry name" value="CHEMOTAXIS TWO-COMPONENT RESPONSE REGULATOR"/>
    <property type="match status" value="1"/>
</dbReference>
<name>A0A6M4IR70_9BACT</name>
<dbReference type="InterPro" id="IPR011006">
    <property type="entry name" value="CheY-like_superfamily"/>
</dbReference>
<dbReference type="KEGG" id="ggr:HKW67_14515"/>
<dbReference type="EMBL" id="CP053085">
    <property type="protein sequence ID" value="QJR36635.1"/>
    <property type="molecule type" value="Genomic_DNA"/>
</dbReference>
<dbReference type="SMART" id="SM00448">
    <property type="entry name" value="REC"/>
    <property type="match status" value="1"/>
</dbReference>
<feature type="domain" description="Response regulatory" evidence="3">
    <location>
        <begin position="10"/>
        <end position="126"/>
    </location>
</feature>
<dbReference type="Gene3D" id="3.40.50.2300">
    <property type="match status" value="1"/>
</dbReference>
<accession>A0A6M4IR70</accession>
<evidence type="ECO:0000313" key="4">
    <source>
        <dbReference type="EMBL" id="QJR36635.1"/>
    </source>
</evidence>
<dbReference type="InterPro" id="IPR050595">
    <property type="entry name" value="Bact_response_regulator"/>
</dbReference>
<dbReference type="PANTHER" id="PTHR44591">
    <property type="entry name" value="STRESS RESPONSE REGULATOR PROTEIN 1"/>
    <property type="match status" value="1"/>
</dbReference>
<keyword evidence="5" id="KW-1185">Reference proteome</keyword>
<sequence>MIKSPDVSKTVLIVEDEQSIRDVLVELFEVEGNAVSSAELLPEALERLRTQRFDLVVTDLRLGGKRDGGLQVMALAGMLSPDAMVLVLTAYPDDSNRQASFRLGALHFLEKPVDLATIAQYAATVGVRSAFAPAVSN</sequence>
<reference evidence="4 5" key="1">
    <citation type="submission" date="2020-05" db="EMBL/GenBank/DDBJ databases">
        <title>Complete genome sequence of Gemmatimonas greenlandica TET16.</title>
        <authorList>
            <person name="Zeng Y."/>
        </authorList>
    </citation>
    <scope>NUCLEOTIDE SEQUENCE [LARGE SCALE GENOMIC DNA]</scope>
    <source>
        <strain evidence="4 5">TET16</strain>
    </source>
</reference>
<evidence type="ECO:0000259" key="3">
    <source>
        <dbReference type="PROSITE" id="PS50110"/>
    </source>
</evidence>